<name>A0ABM4BSW4_HYDVU</name>
<keyword evidence="1" id="KW-0732">Signal</keyword>
<sequence length="439" mass="50667">MLKFLVLILLCFVQVVPSTSHQIFSSKSNDMLYLFSNRFLPSGLNPVKIEVQKKYTSCIDTCNKMNEGQCSAISIVQQNSIYECKYYDNNTNVDVNLEYSTNETAFLVRKGQDICSDKCRILNIIKVCGNCVCRDSCGVGKNYQCDCTKAVAVFQNCQKIYDSGHQTTGKYMIDPDGNGSFPVVCYVQLKEYINQREICKTISNRNNYFGRNDIFQIIDTFPKCKQYCYENMKYRFYNSWTYNYVVHHCRCEVQDDNYLNIDLNAYCCYAYASSNMEYNKVEKSSAIMLYRSSDGSPKFWNRTLMQYEEGFSSPDNIWIGLKKLVRITAAFVVDIKVIITTSIFQDKVTTYYRNVNINQDTNGNYLISYQMFDSNNAREEGYFDQSQIISNSLFMNCASIGYWWTSCPTQMNVPTNPNSGFGFGSISDVYSIRFLLEIT</sequence>
<accession>A0ABM4BSW4</accession>
<evidence type="ECO:0000313" key="3">
    <source>
        <dbReference type="RefSeq" id="XP_065652243.1"/>
    </source>
</evidence>
<dbReference type="InterPro" id="IPR014716">
    <property type="entry name" value="Fibrinogen_a/b/g_C_1"/>
</dbReference>
<gene>
    <name evidence="3" type="primary">LOC105847129</name>
</gene>
<feature type="signal peptide" evidence="1">
    <location>
        <begin position="1"/>
        <end position="18"/>
    </location>
</feature>
<dbReference type="Proteomes" id="UP001652625">
    <property type="component" value="Chromosome 04"/>
</dbReference>
<dbReference type="RefSeq" id="XP_065652243.1">
    <property type="nucleotide sequence ID" value="XM_065796171.1"/>
</dbReference>
<dbReference type="Gene3D" id="3.90.215.10">
    <property type="entry name" value="Gamma Fibrinogen, chain A, domain 1"/>
    <property type="match status" value="2"/>
</dbReference>
<evidence type="ECO:0000313" key="2">
    <source>
        <dbReference type="Proteomes" id="UP001652625"/>
    </source>
</evidence>
<evidence type="ECO:0000256" key="1">
    <source>
        <dbReference type="SAM" id="SignalP"/>
    </source>
</evidence>
<feature type="chain" id="PRO_5045353965" evidence="1">
    <location>
        <begin position="19"/>
        <end position="439"/>
    </location>
</feature>
<protein>
    <submittedName>
        <fullName evidence="3">Uncharacterized protein LOC105847129 isoform X3</fullName>
    </submittedName>
</protein>
<reference evidence="3" key="1">
    <citation type="submission" date="2025-08" db="UniProtKB">
        <authorList>
            <consortium name="RefSeq"/>
        </authorList>
    </citation>
    <scope>IDENTIFICATION</scope>
</reference>
<keyword evidence="2" id="KW-1185">Reference proteome</keyword>
<dbReference type="GeneID" id="105847129"/>
<organism evidence="2 3">
    <name type="scientific">Hydra vulgaris</name>
    <name type="common">Hydra</name>
    <name type="synonym">Hydra attenuata</name>
    <dbReference type="NCBI Taxonomy" id="6087"/>
    <lineage>
        <taxon>Eukaryota</taxon>
        <taxon>Metazoa</taxon>
        <taxon>Cnidaria</taxon>
        <taxon>Hydrozoa</taxon>
        <taxon>Hydroidolina</taxon>
        <taxon>Anthoathecata</taxon>
        <taxon>Aplanulata</taxon>
        <taxon>Hydridae</taxon>
        <taxon>Hydra</taxon>
    </lineage>
</organism>
<dbReference type="InterPro" id="IPR036056">
    <property type="entry name" value="Fibrinogen-like_C"/>
</dbReference>
<dbReference type="SUPFAM" id="SSF56496">
    <property type="entry name" value="Fibrinogen C-terminal domain-like"/>
    <property type="match status" value="1"/>
</dbReference>
<proteinExistence type="predicted"/>